<dbReference type="Proteomes" id="UP000516428">
    <property type="component" value="Chromosome"/>
</dbReference>
<gene>
    <name evidence="2" type="ORF">IAG42_06850</name>
</gene>
<feature type="domain" description="UspA" evidence="1">
    <location>
        <begin position="8"/>
        <end position="143"/>
    </location>
</feature>
<dbReference type="InterPro" id="IPR006016">
    <property type="entry name" value="UspA"/>
</dbReference>
<proteinExistence type="predicted"/>
<accession>A0A7H1B3S4</accession>
<dbReference type="EMBL" id="CP061281">
    <property type="protein sequence ID" value="QNS03379.1"/>
    <property type="molecule type" value="Genomic_DNA"/>
</dbReference>
<evidence type="ECO:0000313" key="3">
    <source>
        <dbReference type="Proteomes" id="UP000516428"/>
    </source>
</evidence>
<keyword evidence="3" id="KW-1185">Reference proteome</keyword>
<dbReference type="InterPro" id="IPR014729">
    <property type="entry name" value="Rossmann-like_a/b/a_fold"/>
</dbReference>
<dbReference type="RefSeq" id="WP_188336133.1">
    <property type="nucleotide sequence ID" value="NZ_CP061281.1"/>
</dbReference>
<dbReference type="SUPFAM" id="SSF52402">
    <property type="entry name" value="Adenine nucleotide alpha hydrolases-like"/>
    <property type="match status" value="1"/>
</dbReference>
<sequence>METGRSGRVVVGVGGSAASLGALRVAAAEAGRSGRALVVVLAWEPPEGEGLYRRWPDPQWARHWFGEARRELARAVERALGGVPVGLDVELRVVRERPAPALLSFADQPDDLLVLGVRPHRMRRGRVVRGVRRGAVCPVLTVPLRSVPRAQLRALRRATPSDFDLSG</sequence>
<dbReference type="Pfam" id="PF00582">
    <property type="entry name" value="Usp"/>
    <property type="match status" value="1"/>
</dbReference>
<evidence type="ECO:0000259" key="1">
    <source>
        <dbReference type="Pfam" id="PF00582"/>
    </source>
</evidence>
<protein>
    <submittedName>
        <fullName evidence="2">Universal stress protein</fullName>
    </submittedName>
</protein>
<organism evidence="2 3">
    <name type="scientific">Streptomyces xanthii</name>
    <dbReference type="NCBI Taxonomy" id="2768069"/>
    <lineage>
        <taxon>Bacteria</taxon>
        <taxon>Bacillati</taxon>
        <taxon>Actinomycetota</taxon>
        <taxon>Actinomycetes</taxon>
        <taxon>Kitasatosporales</taxon>
        <taxon>Streptomycetaceae</taxon>
        <taxon>Streptomyces</taxon>
    </lineage>
</organism>
<name>A0A7H1B3S4_9ACTN</name>
<dbReference type="Gene3D" id="3.40.50.620">
    <property type="entry name" value="HUPs"/>
    <property type="match status" value="1"/>
</dbReference>
<dbReference type="KEGG" id="sxn:IAG42_06850"/>
<reference evidence="2 3" key="1">
    <citation type="submission" date="2020-09" db="EMBL/GenBank/DDBJ databases">
        <title>A novel species.</title>
        <authorList>
            <person name="Gao J."/>
        </authorList>
    </citation>
    <scope>NUCLEOTIDE SEQUENCE [LARGE SCALE GENOMIC DNA]</scope>
    <source>
        <strain evidence="2 3">CRXT-Y-14</strain>
    </source>
</reference>
<evidence type="ECO:0000313" key="2">
    <source>
        <dbReference type="EMBL" id="QNS03379.1"/>
    </source>
</evidence>
<dbReference type="AlphaFoldDB" id="A0A7H1B3S4"/>